<evidence type="ECO:0000259" key="3">
    <source>
        <dbReference type="SMART" id="SM00645"/>
    </source>
</evidence>
<sequence>MENSLDLEFYEGGILSGESNGDLNHVVSIVGWGQEKDSGNKYWIARNSWGETWGNMGFFKIAKGSNTYGIESRCNYAIPKNNWQKIDEYLKEDQKSGFTLNPNLFKGNYVNQEIIHDEEDEKQQIIKSPQPFEYIKSDDIPKKWDWRIVDGVNYMSYNVNQHIPTYCGSCWAQGSSSSIADRLNIQRKNAFPSAAISVQSIINCDWGGSCKGGSSTKVYMNAQKYGIPVMTCKNYESRNPAMFDCSDFQRCSQCWPGKYGSDICYSYAEKYDGEYPKIYVSEYATIKANDNDAIMSEIMTRGPISCSMYSTTNFHQYSGGVYSEKIDETGTNHIIQLLGWGTTSDGEDYWIGRNSWGTYWGEFGFFKMTRDPKRNLNIAKSCNWGVPKTDIYDNLDL</sequence>
<accession>A0A0V0QWU0</accession>
<evidence type="ECO:0000313" key="5">
    <source>
        <dbReference type="Proteomes" id="UP000054937"/>
    </source>
</evidence>
<dbReference type="Gene3D" id="3.90.70.10">
    <property type="entry name" value="Cysteine proteinases"/>
    <property type="match status" value="2"/>
</dbReference>
<comment type="similarity">
    <text evidence="1">Belongs to the peptidase C1 family.</text>
</comment>
<dbReference type="Proteomes" id="UP000054937">
    <property type="component" value="Unassembled WGS sequence"/>
</dbReference>
<feature type="domain" description="Peptidase C1A papain C-terminal" evidence="3">
    <location>
        <begin position="140"/>
        <end position="386"/>
    </location>
</feature>
<dbReference type="InParanoid" id="A0A0V0QWU0"/>
<reference evidence="4 5" key="1">
    <citation type="journal article" date="2015" name="Sci. Rep.">
        <title>Genome of the facultative scuticociliatosis pathogen Pseudocohnilembus persalinus provides insight into its virulence through horizontal gene transfer.</title>
        <authorList>
            <person name="Xiong J."/>
            <person name="Wang G."/>
            <person name="Cheng J."/>
            <person name="Tian M."/>
            <person name="Pan X."/>
            <person name="Warren A."/>
            <person name="Jiang C."/>
            <person name="Yuan D."/>
            <person name="Miao W."/>
        </authorList>
    </citation>
    <scope>NUCLEOTIDE SEQUENCE [LARGE SCALE GENOMIC DNA]</scope>
    <source>
        <strain evidence="4">36N120E</strain>
    </source>
</reference>
<dbReference type="PANTHER" id="PTHR12411">
    <property type="entry name" value="CYSTEINE PROTEASE FAMILY C1-RELATED"/>
    <property type="match status" value="1"/>
</dbReference>
<dbReference type="AlphaFoldDB" id="A0A0V0QWU0"/>
<dbReference type="InterPro" id="IPR000668">
    <property type="entry name" value="Peptidase_C1A_C"/>
</dbReference>
<dbReference type="SMART" id="SM00645">
    <property type="entry name" value="Pept_C1"/>
    <property type="match status" value="1"/>
</dbReference>
<dbReference type="OrthoDB" id="190265at2759"/>
<dbReference type="PROSITE" id="PS00640">
    <property type="entry name" value="THIOL_PROTEASE_ASN"/>
    <property type="match status" value="2"/>
</dbReference>
<keyword evidence="2" id="KW-0865">Zymogen</keyword>
<evidence type="ECO:0000313" key="4">
    <source>
        <dbReference type="EMBL" id="KRX06783.1"/>
    </source>
</evidence>
<name>A0A0V0QWU0_PSEPJ</name>
<organism evidence="4 5">
    <name type="scientific">Pseudocohnilembus persalinus</name>
    <name type="common">Ciliate</name>
    <dbReference type="NCBI Taxonomy" id="266149"/>
    <lineage>
        <taxon>Eukaryota</taxon>
        <taxon>Sar</taxon>
        <taxon>Alveolata</taxon>
        <taxon>Ciliophora</taxon>
        <taxon>Intramacronucleata</taxon>
        <taxon>Oligohymenophorea</taxon>
        <taxon>Scuticociliatia</taxon>
        <taxon>Philasterida</taxon>
        <taxon>Pseudocohnilembidae</taxon>
        <taxon>Pseudocohnilembus</taxon>
    </lineage>
</organism>
<dbReference type="Pfam" id="PF00112">
    <property type="entry name" value="Peptidase_C1"/>
    <property type="match status" value="2"/>
</dbReference>
<proteinExistence type="inferred from homology"/>
<protein>
    <recommendedName>
        <fullName evidence="3">Peptidase C1A papain C-terminal domain-containing protein</fullName>
    </recommendedName>
</protein>
<dbReference type="SUPFAM" id="SSF54001">
    <property type="entry name" value="Cysteine proteinases"/>
    <property type="match status" value="2"/>
</dbReference>
<keyword evidence="5" id="KW-1185">Reference proteome</keyword>
<comment type="caution">
    <text evidence="4">The sequence shown here is derived from an EMBL/GenBank/DDBJ whole genome shotgun (WGS) entry which is preliminary data.</text>
</comment>
<dbReference type="OMA" id="NDSERCY"/>
<dbReference type="InterPro" id="IPR013128">
    <property type="entry name" value="Peptidase_C1A"/>
</dbReference>
<evidence type="ECO:0000256" key="2">
    <source>
        <dbReference type="ARBA" id="ARBA00023145"/>
    </source>
</evidence>
<dbReference type="FunFam" id="3.90.70.10:FF:000117">
    <property type="entry name" value="Probable papain cysteine protease"/>
    <property type="match status" value="1"/>
</dbReference>
<dbReference type="EMBL" id="LDAU01000091">
    <property type="protein sequence ID" value="KRX06783.1"/>
    <property type="molecule type" value="Genomic_DNA"/>
</dbReference>
<dbReference type="InterPro" id="IPR025661">
    <property type="entry name" value="Pept_asp_AS"/>
</dbReference>
<dbReference type="InterPro" id="IPR038765">
    <property type="entry name" value="Papain-like_cys_pep_sf"/>
</dbReference>
<evidence type="ECO:0000256" key="1">
    <source>
        <dbReference type="ARBA" id="ARBA00008455"/>
    </source>
</evidence>
<dbReference type="GO" id="GO:0006508">
    <property type="term" value="P:proteolysis"/>
    <property type="evidence" value="ECO:0007669"/>
    <property type="project" value="InterPro"/>
</dbReference>
<gene>
    <name evidence="4" type="ORF">PPERSA_11428</name>
</gene>
<dbReference type="GO" id="GO:0008234">
    <property type="term" value="F:cysteine-type peptidase activity"/>
    <property type="evidence" value="ECO:0007669"/>
    <property type="project" value="InterPro"/>
</dbReference>